<accession>A0ABD3HVN2</accession>
<comment type="caution">
    <text evidence="1">The sequence shown here is derived from an EMBL/GenBank/DDBJ whole genome shotgun (WGS) entry which is preliminary data.</text>
</comment>
<name>A0ABD3HVN2_9MARC</name>
<dbReference type="Proteomes" id="UP001633002">
    <property type="component" value="Unassembled WGS sequence"/>
</dbReference>
<sequence>MIASFPLRLKPFSSQTISFSFIFPFHQQEHVIRVFIVDGLAIEDFRKHKQVLEGELKRFKASTEPLVEGLKEKVATLEEQLSAKDWLQEQYNTLSEHLPEKDECWRVDQAEATTALESTILQLQKKLQGKGNTLTKAQIQIESIKISSQPFKVQSLDDETEGLKFALERAEAASKSVSVELDIPGQEGPTILADRERERHSIV</sequence>
<dbReference type="AlphaFoldDB" id="A0ABD3HVN2"/>
<organism evidence="1 2">
    <name type="scientific">Riccia sorocarpa</name>
    <dbReference type="NCBI Taxonomy" id="122646"/>
    <lineage>
        <taxon>Eukaryota</taxon>
        <taxon>Viridiplantae</taxon>
        <taxon>Streptophyta</taxon>
        <taxon>Embryophyta</taxon>
        <taxon>Marchantiophyta</taxon>
        <taxon>Marchantiopsida</taxon>
        <taxon>Marchantiidae</taxon>
        <taxon>Marchantiales</taxon>
        <taxon>Ricciaceae</taxon>
        <taxon>Riccia</taxon>
    </lineage>
</organism>
<evidence type="ECO:0000313" key="2">
    <source>
        <dbReference type="Proteomes" id="UP001633002"/>
    </source>
</evidence>
<keyword evidence="2" id="KW-1185">Reference proteome</keyword>
<evidence type="ECO:0000313" key="1">
    <source>
        <dbReference type="EMBL" id="KAL3695468.1"/>
    </source>
</evidence>
<gene>
    <name evidence="1" type="ORF">R1sor_009544</name>
</gene>
<protein>
    <submittedName>
        <fullName evidence="1">Uncharacterized protein</fullName>
    </submittedName>
</protein>
<dbReference type="EMBL" id="JBJQOH010000002">
    <property type="protein sequence ID" value="KAL3695468.1"/>
    <property type="molecule type" value="Genomic_DNA"/>
</dbReference>
<proteinExistence type="predicted"/>
<reference evidence="1 2" key="1">
    <citation type="submission" date="2024-09" db="EMBL/GenBank/DDBJ databases">
        <title>Chromosome-scale assembly of Riccia sorocarpa.</title>
        <authorList>
            <person name="Paukszto L."/>
        </authorList>
    </citation>
    <scope>NUCLEOTIDE SEQUENCE [LARGE SCALE GENOMIC DNA]</scope>
    <source>
        <strain evidence="1">LP-2024</strain>
        <tissue evidence="1">Aerial parts of the thallus</tissue>
    </source>
</reference>